<dbReference type="InterPro" id="IPR002123">
    <property type="entry name" value="Plipid/glycerol_acylTrfase"/>
</dbReference>
<dbReference type="GO" id="GO:0003841">
    <property type="term" value="F:1-acylglycerol-3-phosphate O-acyltransferase activity"/>
    <property type="evidence" value="ECO:0007669"/>
    <property type="project" value="TreeGrafter"/>
</dbReference>
<proteinExistence type="predicted"/>
<keyword evidence="4" id="KW-0472">Membrane</keyword>
<reference evidence="6 7" key="1">
    <citation type="journal article" date="2013" name="PLoS ONE">
        <title>Bacterial endosymbiosis in a chordate host: long-term co-evolution and conservation of secondary metabolism.</title>
        <authorList>
            <person name="Kwan J.C."/>
            <person name="Schmidt E.W."/>
        </authorList>
    </citation>
    <scope>NUCLEOTIDE SEQUENCE [LARGE SCALE GENOMIC DNA]</scope>
    <source>
        <strain evidence="7">faulkneri L5</strain>
    </source>
</reference>
<dbReference type="CDD" id="cd07989">
    <property type="entry name" value="LPLAT_AGPAT-like"/>
    <property type="match status" value="1"/>
</dbReference>
<keyword evidence="2 6" id="KW-0808">Transferase</keyword>
<evidence type="ECO:0000313" key="7">
    <source>
        <dbReference type="Proteomes" id="UP000018700"/>
    </source>
</evidence>
<evidence type="ECO:0000259" key="5">
    <source>
        <dbReference type="SMART" id="SM00563"/>
    </source>
</evidence>
<feature type="transmembrane region" description="Helical" evidence="4">
    <location>
        <begin position="12"/>
        <end position="31"/>
    </location>
</feature>
<gene>
    <name evidence="6" type="primary">plsC</name>
    <name evidence="6" type="ORF">P856_448</name>
</gene>
<accession>V9TSV8</accession>
<dbReference type="eggNOG" id="COG0204">
    <property type="taxonomic scope" value="Bacteria"/>
</dbReference>
<dbReference type="SMART" id="SM00563">
    <property type="entry name" value="PlsC"/>
    <property type="match status" value="1"/>
</dbReference>
<evidence type="ECO:0000256" key="2">
    <source>
        <dbReference type="ARBA" id="ARBA00022679"/>
    </source>
</evidence>
<sequence>MIYLRSSFFNLIWILWSLLMALTVPISILFYRGDDGRYARQVSRVWSRGTTWLLAMICGLRYRVEGSENIPNRPAFLACKHQSAFETFVMNIIVPDLCIAYKSELNSVPIFGWFLRHSKMMSVNRNGGASALRNMMAQARAESNKGRYVLIFPEGTRVAVGEYGNAHVGIVAMVRDLKLPVVPISLNSGLYWPRKSFLRYPGEIIIRFMPVIEYVDKFGKKDLEDLIKIIGYESCRLCSIEQH</sequence>
<keyword evidence="7" id="KW-1185">Reference proteome</keyword>
<dbReference type="Proteomes" id="UP000018700">
    <property type="component" value="Chromosome"/>
</dbReference>
<dbReference type="KEGG" id="efk:P856_448"/>
<keyword evidence="4" id="KW-0812">Transmembrane</keyword>
<protein>
    <submittedName>
        <fullName evidence="6">1-acylglycerol-3-phosphate O-acyltransferase</fullName>
    </submittedName>
</protein>
<dbReference type="AlphaFoldDB" id="V9TSV8"/>
<dbReference type="EMBL" id="CP006745">
    <property type="protein sequence ID" value="AHC73666.1"/>
    <property type="molecule type" value="Genomic_DNA"/>
</dbReference>
<dbReference type="PANTHER" id="PTHR10434">
    <property type="entry name" value="1-ACYL-SN-GLYCEROL-3-PHOSPHATE ACYLTRANSFERASE"/>
    <property type="match status" value="1"/>
</dbReference>
<dbReference type="PANTHER" id="PTHR10434:SF40">
    <property type="entry name" value="1-ACYL-SN-GLYCEROL-3-PHOSPHATE ACYLTRANSFERASE"/>
    <property type="match status" value="1"/>
</dbReference>
<dbReference type="Pfam" id="PF01553">
    <property type="entry name" value="Acyltransferase"/>
    <property type="match status" value="1"/>
</dbReference>
<dbReference type="SUPFAM" id="SSF69593">
    <property type="entry name" value="Glycerol-3-phosphate (1)-acyltransferase"/>
    <property type="match status" value="1"/>
</dbReference>
<feature type="domain" description="Phospholipid/glycerol acyltransferase" evidence="5">
    <location>
        <begin position="75"/>
        <end position="189"/>
    </location>
</feature>
<keyword evidence="3 6" id="KW-0012">Acyltransferase</keyword>
<evidence type="ECO:0000313" key="6">
    <source>
        <dbReference type="EMBL" id="AHC73666.1"/>
    </source>
</evidence>
<dbReference type="STRING" id="1401328.P856_448"/>
<evidence type="ECO:0000256" key="4">
    <source>
        <dbReference type="SAM" id="Phobius"/>
    </source>
</evidence>
<dbReference type="HOGENOM" id="CLU_027938_5_1_5"/>
<evidence type="ECO:0000256" key="1">
    <source>
        <dbReference type="ARBA" id="ARBA00005189"/>
    </source>
</evidence>
<dbReference type="GO" id="GO:0006654">
    <property type="term" value="P:phosphatidic acid biosynthetic process"/>
    <property type="evidence" value="ECO:0007669"/>
    <property type="project" value="TreeGrafter"/>
</dbReference>
<evidence type="ECO:0000256" key="3">
    <source>
        <dbReference type="ARBA" id="ARBA00023315"/>
    </source>
</evidence>
<comment type="pathway">
    <text evidence="1">Lipid metabolism.</text>
</comment>
<keyword evidence="4" id="KW-1133">Transmembrane helix</keyword>
<organism evidence="6 7">
    <name type="scientific">Candidatus Endolissoclinum faulkneri L5</name>
    <dbReference type="NCBI Taxonomy" id="1401328"/>
    <lineage>
        <taxon>Bacteria</taxon>
        <taxon>Pseudomonadati</taxon>
        <taxon>Pseudomonadota</taxon>
        <taxon>Alphaproteobacteria</taxon>
        <taxon>Rhodospirillales</taxon>
        <taxon>Rhodospirillaceae</taxon>
        <taxon>Candidatus Endolissoclinum</taxon>
    </lineage>
</organism>
<name>V9TSV8_9PROT</name>